<evidence type="ECO:0000313" key="4">
    <source>
        <dbReference type="Proteomes" id="UP000785200"/>
    </source>
</evidence>
<dbReference type="InterPro" id="IPR038765">
    <property type="entry name" value="Papain-like_cys_pep_sf"/>
</dbReference>
<dbReference type="AlphaFoldDB" id="A0A9P6VR52"/>
<feature type="region of interest" description="Disordered" evidence="1">
    <location>
        <begin position="331"/>
        <end position="387"/>
    </location>
</feature>
<dbReference type="GO" id="GO:0004843">
    <property type="term" value="F:cysteine-type deubiquitinase activity"/>
    <property type="evidence" value="ECO:0007669"/>
    <property type="project" value="TreeGrafter"/>
</dbReference>
<dbReference type="SUPFAM" id="SSF54001">
    <property type="entry name" value="Cysteine proteinases"/>
    <property type="match status" value="1"/>
</dbReference>
<gene>
    <name evidence="3" type="ORF">D0Z07_0525</name>
</gene>
<dbReference type="PANTHER" id="PTHR12419">
    <property type="entry name" value="OTU DOMAIN CONTAINING PROTEIN"/>
    <property type="match status" value="1"/>
</dbReference>
<dbReference type="EMBL" id="VNKQ01000002">
    <property type="protein sequence ID" value="KAG0652685.1"/>
    <property type="molecule type" value="Genomic_DNA"/>
</dbReference>
<dbReference type="GO" id="GO:0016579">
    <property type="term" value="P:protein deubiquitination"/>
    <property type="evidence" value="ECO:0007669"/>
    <property type="project" value="TreeGrafter"/>
</dbReference>
<dbReference type="PROSITE" id="PS50802">
    <property type="entry name" value="OTU"/>
    <property type="match status" value="1"/>
</dbReference>
<dbReference type="Pfam" id="PF02338">
    <property type="entry name" value="OTU"/>
    <property type="match status" value="1"/>
</dbReference>
<dbReference type="InterPro" id="IPR050704">
    <property type="entry name" value="Peptidase_C85-like"/>
</dbReference>
<feature type="domain" description="OTU" evidence="2">
    <location>
        <begin position="15"/>
        <end position="165"/>
    </location>
</feature>
<dbReference type="Proteomes" id="UP000785200">
    <property type="component" value="Unassembled WGS sequence"/>
</dbReference>
<dbReference type="PANTHER" id="PTHR12419:SF7">
    <property type="entry name" value="OTU DOMAIN-CONTAINING PROTEIN 3"/>
    <property type="match status" value="1"/>
</dbReference>
<dbReference type="OrthoDB" id="409956at2759"/>
<feature type="compositionally biased region" description="Basic residues" evidence="1">
    <location>
        <begin position="223"/>
        <end position="232"/>
    </location>
</feature>
<dbReference type="CDD" id="cd22756">
    <property type="entry name" value="OTU_OTUD3-like"/>
    <property type="match status" value="1"/>
</dbReference>
<dbReference type="InterPro" id="IPR003323">
    <property type="entry name" value="OTU_dom"/>
</dbReference>
<feature type="compositionally biased region" description="Basic residues" evidence="1">
    <location>
        <begin position="356"/>
        <end position="365"/>
    </location>
</feature>
<feature type="region of interest" description="Disordered" evidence="1">
    <location>
        <begin position="186"/>
        <end position="310"/>
    </location>
</feature>
<organism evidence="3 4">
    <name type="scientific">Hyphodiscus hymeniophilus</name>
    <dbReference type="NCBI Taxonomy" id="353542"/>
    <lineage>
        <taxon>Eukaryota</taxon>
        <taxon>Fungi</taxon>
        <taxon>Dikarya</taxon>
        <taxon>Ascomycota</taxon>
        <taxon>Pezizomycotina</taxon>
        <taxon>Leotiomycetes</taxon>
        <taxon>Helotiales</taxon>
        <taxon>Hyphodiscaceae</taxon>
        <taxon>Hyphodiscus</taxon>
    </lineage>
</organism>
<dbReference type="Gene3D" id="3.90.70.80">
    <property type="match status" value="1"/>
</dbReference>
<name>A0A9P6VR52_9HELO</name>
<sequence length="400" mass="44425">MARSEEFPQLAAQGLKACPIRGDGNCLFNALSDQVHGDQSRHEEIRMAAINYMTEHPSEFQPFVPVDGERRNPKRKVTRSTSNTEAATGEQTVRAWEDYLKNMRKGGTWGGQVEIIAFMKAYDMDVQVFEADKILYLRARDDKIARPVVYVAYHAWEHYSSIRNIDGPFTGPPEVKPKFLSVDEDVDSGYLSSNPPSPGSYSQSGSSIERDLDSDDEDTNGPSKRRDRRMSRASKASYQSMGLEEDDVQIPTIELTEPESTVSSHLPSTAQLPTLSKLPPNSELPVLSADVESNGKSSDDESASSRSGSFSFVSTPRIKINFTNCGQINGLKAKQMEHGPQKKKSSARDMKDLKKAAQKRARKEAKRQLAATTSNASITRIPTRDSPPLEQVIGMKMLYI</sequence>
<proteinExistence type="predicted"/>
<reference evidence="3" key="1">
    <citation type="submission" date="2019-07" db="EMBL/GenBank/DDBJ databases">
        <title>Hyphodiscus hymeniophilus genome sequencing and assembly.</title>
        <authorList>
            <person name="Kramer G."/>
            <person name="Nodwell J."/>
        </authorList>
    </citation>
    <scope>NUCLEOTIDE SEQUENCE</scope>
    <source>
        <strain evidence="3">ATCC 34498</strain>
    </source>
</reference>
<comment type="caution">
    <text evidence="3">The sequence shown here is derived from an EMBL/GenBank/DDBJ whole genome shotgun (WGS) entry which is preliminary data.</text>
</comment>
<feature type="compositionally biased region" description="Basic and acidic residues" evidence="1">
    <location>
        <begin position="334"/>
        <end position="355"/>
    </location>
</feature>
<feature type="compositionally biased region" description="Polar residues" evidence="1">
    <location>
        <begin position="79"/>
        <end position="89"/>
    </location>
</feature>
<evidence type="ECO:0000313" key="3">
    <source>
        <dbReference type="EMBL" id="KAG0652685.1"/>
    </source>
</evidence>
<evidence type="ECO:0000259" key="2">
    <source>
        <dbReference type="PROSITE" id="PS50802"/>
    </source>
</evidence>
<feature type="compositionally biased region" description="Polar residues" evidence="1">
    <location>
        <begin position="258"/>
        <end position="274"/>
    </location>
</feature>
<protein>
    <submittedName>
        <fullName evidence="3">OTU domain-containing 3</fullName>
    </submittedName>
</protein>
<feature type="region of interest" description="Disordered" evidence="1">
    <location>
        <begin position="69"/>
        <end position="89"/>
    </location>
</feature>
<keyword evidence="4" id="KW-1185">Reference proteome</keyword>
<feature type="compositionally biased region" description="Low complexity" evidence="1">
    <location>
        <begin position="188"/>
        <end position="207"/>
    </location>
</feature>
<accession>A0A9P6VR52</accession>
<evidence type="ECO:0000256" key="1">
    <source>
        <dbReference type="SAM" id="MobiDB-lite"/>
    </source>
</evidence>